<feature type="region of interest" description="Disordered" evidence="1">
    <location>
        <begin position="1"/>
        <end position="35"/>
    </location>
</feature>
<evidence type="ECO:0000313" key="3">
    <source>
        <dbReference type="RefSeq" id="XP_018334381.1"/>
    </source>
</evidence>
<dbReference type="AlphaFoldDB" id="A0A1W4XE21"/>
<reference evidence="3" key="1">
    <citation type="submission" date="2025-08" db="UniProtKB">
        <authorList>
            <consortium name="RefSeq"/>
        </authorList>
    </citation>
    <scope>IDENTIFICATION</scope>
    <source>
        <tissue evidence="3">Entire body</tissue>
    </source>
</reference>
<organism evidence="2 3">
    <name type="scientific">Agrilus planipennis</name>
    <name type="common">Emerald ash borer</name>
    <name type="synonym">Agrilus marcopoli</name>
    <dbReference type="NCBI Taxonomy" id="224129"/>
    <lineage>
        <taxon>Eukaryota</taxon>
        <taxon>Metazoa</taxon>
        <taxon>Ecdysozoa</taxon>
        <taxon>Arthropoda</taxon>
        <taxon>Hexapoda</taxon>
        <taxon>Insecta</taxon>
        <taxon>Pterygota</taxon>
        <taxon>Neoptera</taxon>
        <taxon>Endopterygota</taxon>
        <taxon>Coleoptera</taxon>
        <taxon>Polyphaga</taxon>
        <taxon>Elateriformia</taxon>
        <taxon>Buprestoidea</taxon>
        <taxon>Buprestidae</taxon>
        <taxon>Agrilinae</taxon>
        <taxon>Agrilus</taxon>
    </lineage>
</organism>
<dbReference type="RefSeq" id="XP_018334381.1">
    <property type="nucleotide sequence ID" value="XM_018478879.1"/>
</dbReference>
<dbReference type="Proteomes" id="UP000192223">
    <property type="component" value="Unplaced"/>
</dbReference>
<protein>
    <submittedName>
        <fullName evidence="3">Dynein heavy chain 6, axonemal-like</fullName>
    </submittedName>
</protein>
<dbReference type="STRING" id="224129.A0A1W4XE21"/>
<accession>A0A1W4XE21</accession>
<sequence>MDFDHESSKKGSRATESTLDDLSKMLDSPAQKVSNKYVCTPPETFTRKPDTIPFHVPHKKLLEKIEYQKPIPEPLTGFDERQQAILRRRRRREKISQEKDEGETAAKLKKGGVRFIGEEAESESNTESISTGASDIVLPHHKVKGVVKQKDLINQMRNTVDGSFVYMVYAVPRSSEMFTPYALKLVEYENVEKTNFLTMSSHGVTQFICGEMSFTNLNKWEEEYDTYCRLMRIKSFFYFRMWKAYYVWRKGIIFRKYTSARTALEGNLFYTNAHLREALLNIQNMCFTMIETKFCDLSIVDNFYLFYFIEAQ</sequence>
<name>A0A1W4XE21_AGRPL</name>
<gene>
    <name evidence="3" type="primary">LOC108743341</name>
</gene>
<dbReference type="InParanoid" id="A0A1W4XE21"/>
<feature type="non-terminal residue" evidence="3">
    <location>
        <position position="312"/>
    </location>
</feature>
<dbReference type="KEGG" id="apln:108743341"/>
<proteinExistence type="predicted"/>
<evidence type="ECO:0000313" key="2">
    <source>
        <dbReference type="Proteomes" id="UP000192223"/>
    </source>
</evidence>
<keyword evidence="2" id="KW-1185">Reference proteome</keyword>
<dbReference type="GeneID" id="108743341"/>
<dbReference type="OrthoDB" id="447173at2759"/>
<evidence type="ECO:0000256" key="1">
    <source>
        <dbReference type="SAM" id="MobiDB-lite"/>
    </source>
</evidence>